<evidence type="ECO:0000256" key="3">
    <source>
        <dbReference type="ARBA" id="ARBA00018111"/>
    </source>
</evidence>
<dbReference type="Proteomes" id="UP001597120">
    <property type="component" value="Unassembled WGS sequence"/>
</dbReference>
<keyword evidence="4 5" id="KW-0963">Cytoplasm</keyword>
<evidence type="ECO:0000313" key="10">
    <source>
        <dbReference type="Proteomes" id="UP001597120"/>
    </source>
</evidence>
<dbReference type="EMBL" id="JBHTIU010000027">
    <property type="protein sequence ID" value="MFD0869111.1"/>
    <property type="molecule type" value="Genomic_DNA"/>
</dbReference>
<name>A0ABW3D812_9BACL</name>
<dbReference type="InterPro" id="IPR053926">
    <property type="entry name" value="RecX_HTH_1st"/>
</dbReference>
<dbReference type="PANTHER" id="PTHR33602">
    <property type="entry name" value="REGULATORY PROTEIN RECX FAMILY PROTEIN"/>
    <property type="match status" value="1"/>
</dbReference>
<dbReference type="RefSeq" id="WP_144932564.1">
    <property type="nucleotide sequence ID" value="NZ_JBHTIU010000027.1"/>
</dbReference>
<comment type="function">
    <text evidence="5">Modulates RecA activity.</text>
</comment>
<dbReference type="InterPro" id="IPR036388">
    <property type="entry name" value="WH-like_DNA-bd_sf"/>
</dbReference>
<dbReference type="PANTHER" id="PTHR33602:SF1">
    <property type="entry name" value="REGULATORY PROTEIN RECX FAMILY PROTEIN"/>
    <property type="match status" value="1"/>
</dbReference>
<dbReference type="InterPro" id="IPR003783">
    <property type="entry name" value="Regulatory_RecX"/>
</dbReference>
<evidence type="ECO:0000259" key="7">
    <source>
        <dbReference type="Pfam" id="PF21981"/>
    </source>
</evidence>
<comment type="caution">
    <text evidence="9">The sequence shown here is derived from an EMBL/GenBank/DDBJ whole genome shotgun (WGS) entry which is preliminary data.</text>
</comment>
<dbReference type="InterPro" id="IPR053924">
    <property type="entry name" value="RecX_HTH_2nd"/>
</dbReference>
<reference evidence="10" key="1">
    <citation type="journal article" date="2019" name="Int. J. Syst. Evol. Microbiol.">
        <title>The Global Catalogue of Microorganisms (GCM) 10K type strain sequencing project: providing services to taxonomists for standard genome sequencing and annotation.</title>
        <authorList>
            <consortium name="The Broad Institute Genomics Platform"/>
            <consortium name="The Broad Institute Genome Sequencing Center for Infectious Disease"/>
            <person name="Wu L."/>
            <person name="Ma J."/>
        </authorList>
    </citation>
    <scope>NUCLEOTIDE SEQUENCE [LARGE SCALE GENOMIC DNA]</scope>
    <source>
        <strain evidence="10">CCUG 57263</strain>
    </source>
</reference>
<evidence type="ECO:0000256" key="4">
    <source>
        <dbReference type="ARBA" id="ARBA00022490"/>
    </source>
</evidence>
<feature type="domain" description="RecX third three-helical" evidence="7">
    <location>
        <begin position="158"/>
        <end position="204"/>
    </location>
</feature>
<dbReference type="Pfam" id="PF21981">
    <property type="entry name" value="RecX_HTH3"/>
    <property type="match status" value="1"/>
</dbReference>
<evidence type="ECO:0000256" key="2">
    <source>
        <dbReference type="ARBA" id="ARBA00009695"/>
    </source>
</evidence>
<organism evidence="9 10">
    <name type="scientific">Paenibacillus residui</name>
    <dbReference type="NCBI Taxonomy" id="629724"/>
    <lineage>
        <taxon>Bacteria</taxon>
        <taxon>Bacillati</taxon>
        <taxon>Bacillota</taxon>
        <taxon>Bacilli</taxon>
        <taxon>Bacillales</taxon>
        <taxon>Paenibacillaceae</taxon>
        <taxon>Paenibacillus</taxon>
    </lineage>
</organism>
<evidence type="ECO:0000259" key="8">
    <source>
        <dbReference type="Pfam" id="PF21982"/>
    </source>
</evidence>
<evidence type="ECO:0000256" key="5">
    <source>
        <dbReference type="HAMAP-Rule" id="MF_01114"/>
    </source>
</evidence>
<dbReference type="Pfam" id="PF21982">
    <property type="entry name" value="RecX_HTH1"/>
    <property type="match status" value="1"/>
</dbReference>
<keyword evidence="10" id="KW-1185">Reference proteome</keyword>
<evidence type="ECO:0000313" key="9">
    <source>
        <dbReference type="EMBL" id="MFD0869111.1"/>
    </source>
</evidence>
<feature type="domain" description="RecX second three-helical" evidence="6">
    <location>
        <begin position="111"/>
        <end position="152"/>
    </location>
</feature>
<sequence length="226" mass="26695">MDQKHSIITRVEKQKRHPRYNIYINEEYAFAAHEDLVIKHRLLKGASLEAELIRQIIQEEELHQAYLYAIRVIGRRPHSAYEIKEKLKTKGYDGVTANTVLEKLIHQRYVNDLDFAKAWVEHRVRMQKKGARWVRHELRQKGVSQENVEKAMADLDRDAEWEAAVQLGDKKWRQTKGEPRDKKRKVAAYLLRRGYSSAIVKRVVNTLINRDSEDEATETIFNDDDY</sequence>
<dbReference type="InterPro" id="IPR053925">
    <property type="entry name" value="RecX_HTH_3rd"/>
</dbReference>
<comment type="subcellular location">
    <subcellularLocation>
        <location evidence="1 5">Cytoplasm</location>
    </subcellularLocation>
</comment>
<protein>
    <recommendedName>
        <fullName evidence="3 5">Regulatory protein RecX</fullName>
    </recommendedName>
</protein>
<proteinExistence type="inferred from homology"/>
<feature type="domain" description="RecX first three-helical" evidence="8">
    <location>
        <begin position="65"/>
        <end position="104"/>
    </location>
</feature>
<accession>A0ABW3D812</accession>
<evidence type="ECO:0000259" key="6">
    <source>
        <dbReference type="Pfam" id="PF02631"/>
    </source>
</evidence>
<dbReference type="Pfam" id="PF02631">
    <property type="entry name" value="RecX_HTH2"/>
    <property type="match status" value="1"/>
</dbReference>
<evidence type="ECO:0000256" key="1">
    <source>
        <dbReference type="ARBA" id="ARBA00004496"/>
    </source>
</evidence>
<gene>
    <name evidence="5" type="primary">recX</name>
    <name evidence="9" type="ORF">ACFQ03_08105</name>
</gene>
<dbReference type="HAMAP" id="MF_01114">
    <property type="entry name" value="RecX"/>
    <property type="match status" value="1"/>
</dbReference>
<comment type="similarity">
    <text evidence="2 5">Belongs to the RecX family.</text>
</comment>
<dbReference type="Gene3D" id="1.10.10.10">
    <property type="entry name" value="Winged helix-like DNA-binding domain superfamily/Winged helix DNA-binding domain"/>
    <property type="match status" value="3"/>
</dbReference>